<keyword evidence="3" id="KW-1185">Reference proteome</keyword>
<evidence type="ECO:0000313" key="3">
    <source>
        <dbReference type="Proteomes" id="UP001165122"/>
    </source>
</evidence>
<protein>
    <submittedName>
        <fullName evidence="2">Uncharacterized protein</fullName>
    </submittedName>
</protein>
<keyword evidence="1" id="KW-0812">Transmembrane</keyword>
<accession>A0A9W7DN40</accession>
<feature type="transmembrane region" description="Helical" evidence="1">
    <location>
        <begin position="203"/>
        <end position="225"/>
    </location>
</feature>
<feature type="transmembrane region" description="Helical" evidence="1">
    <location>
        <begin position="108"/>
        <end position="130"/>
    </location>
</feature>
<keyword evidence="1" id="KW-0472">Membrane</keyword>
<feature type="transmembrane region" description="Helical" evidence="1">
    <location>
        <begin position="160"/>
        <end position="183"/>
    </location>
</feature>
<keyword evidence="1" id="KW-1133">Transmembrane helix</keyword>
<dbReference type="AlphaFoldDB" id="A0A9W7DN40"/>
<gene>
    <name evidence="2" type="ORF">TrLO_g4527</name>
</gene>
<evidence type="ECO:0000313" key="2">
    <source>
        <dbReference type="EMBL" id="GMH48377.1"/>
    </source>
</evidence>
<evidence type="ECO:0000256" key="1">
    <source>
        <dbReference type="SAM" id="Phobius"/>
    </source>
</evidence>
<name>A0A9W7DN40_9STRA</name>
<dbReference type="EMBL" id="BRXW01000367">
    <property type="protein sequence ID" value="GMH48377.1"/>
    <property type="molecule type" value="Genomic_DNA"/>
</dbReference>
<organism evidence="2 3">
    <name type="scientific">Triparma laevis f. longispina</name>
    <dbReference type="NCBI Taxonomy" id="1714387"/>
    <lineage>
        <taxon>Eukaryota</taxon>
        <taxon>Sar</taxon>
        <taxon>Stramenopiles</taxon>
        <taxon>Ochrophyta</taxon>
        <taxon>Bolidophyceae</taxon>
        <taxon>Parmales</taxon>
        <taxon>Triparmaceae</taxon>
        <taxon>Triparma</taxon>
    </lineage>
</organism>
<dbReference type="Proteomes" id="UP001165122">
    <property type="component" value="Unassembled WGS sequence"/>
</dbReference>
<proteinExistence type="predicted"/>
<comment type="caution">
    <text evidence="2">The sequence shown here is derived from an EMBL/GenBank/DDBJ whole genome shotgun (WGS) entry which is preliminary data.</text>
</comment>
<reference evidence="3" key="1">
    <citation type="journal article" date="2023" name="Commun. Biol.">
        <title>Genome analysis of Parmales, the sister group of diatoms, reveals the evolutionary specialization of diatoms from phago-mixotrophs to photoautotrophs.</title>
        <authorList>
            <person name="Ban H."/>
            <person name="Sato S."/>
            <person name="Yoshikawa S."/>
            <person name="Yamada K."/>
            <person name="Nakamura Y."/>
            <person name="Ichinomiya M."/>
            <person name="Sato N."/>
            <person name="Blanc-Mathieu R."/>
            <person name="Endo H."/>
            <person name="Kuwata A."/>
            <person name="Ogata H."/>
        </authorList>
    </citation>
    <scope>NUCLEOTIDE SEQUENCE [LARGE SCALE GENOMIC DNA]</scope>
    <source>
        <strain evidence="3">NIES 3700</strain>
    </source>
</reference>
<sequence length="323" mass="36882">MTNSKSTALYVLSSPEANLYYENCNADLKFESEKVKLMDNIAQFYTDEEDPMITSGLGLIAGIEMKEAIPFRNFLRLSARHKISKASSTRRKAIFIIYALLLAEEKKVGALMSILVSAATIAFTPAMLSYDWDTSPTNRSSAPLFYGYIPDKSWSRAIRFISMVTLMFVHVLLLCFSFALLAVMNTNWLLFFDGPSKLDEGTLQAVLGSLVAIWVMSIIVFVLVIKQDQEADKSWILTCHPDIYKKWGDQLIKPRTLENWSRWEEEKPAWFTDAWIDGVDNDFIPFEFRVKYKKTKGCVDDDQLKKRRGCASVRELIGGKENR</sequence>